<dbReference type="Pfam" id="PF13450">
    <property type="entry name" value="NAD_binding_8"/>
    <property type="match status" value="1"/>
</dbReference>
<dbReference type="InterPro" id="IPR040156">
    <property type="entry name" value="ETF-QO"/>
</dbReference>
<dbReference type="Gene3D" id="3.30.70.20">
    <property type="match status" value="1"/>
</dbReference>
<comment type="catalytic activity">
    <reaction evidence="21">
        <text>a ubiquinone + reduced [electron-transfer flavoprotein] = a ubiquinol + oxidized [electron-transfer flavoprotein] + H(+)</text>
        <dbReference type="Rhea" id="RHEA:24052"/>
        <dbReference type="Rhea" id="RHEA-COMP:9565"/>
        <dbReference type="Rhea" id="RHEA-COMP:9566"/>
        <dbReference type="Rhea" id="RHEA-COMP:10685"/>
        <dbReference type="Rhea" id="RHEA-COMP:10686"/>
        <dbReference type="ChEBI" id="CHEBI:15378"/>
        <dbReference type="ChEBI" id="CHEBI:16389"/>
        <dbReference type="ChEBI" id="CHEBI:17976"/>
        <dbReference type="ChEBI" id="CHEBI:57692"/>
        <dbReference type="ChEBI" id="CHEBI:58307"/>
        <dbReference type="EC" id="1.5.5.1"/>
    </reaction>
</comment>
<keyword evidence="26" id="KW-1185">Reference proteome</keyword>
<dbReference type="InterPro" id="IPR054478">
    <property type="entry name" value="LTN1_UBC"/>
</dbReference>
<accession>A0A4S4MPB9</accession>
<keyword evidence="19" id="KW-0472">Membrane</keyword>
<dbReference type="Pfam" id="PF22999">
    <property type="entry name" value="LTN1_E3_ligase_6th"/>
    <property type="match status" value="1"/>
</dbReference>
<evidence type="ECO:0000256" key="15">
    <source>
        <dbReference type="ARBA" id="ARBA00023004"/>
    </source>
</evidence>
<dbReference type="Gene3D" id="3.50.50.60">
    <property type="entry name" value="FAD/NAD(P)-binding domain"/>
    <property type="match status" value="1"/>
</dbReference>
<comment type="caution">
    <text evidence="25">The sequence shown here is derived from an EMBL/GenBank/DDBJ whole genome shotgun (WGS) entry which is preliminary data.</text>
</comment>
<sequence length="1996" mass="219946">MTEVAGLTPLLPSLSTAILRSAWVESDPNVRHAIWKPLLTFLKDFRHAWELEASHSDPDDEDEESDGETEDEPKQQKPVVAPVSKAYPEFLQFLELGCNGSPLQGYPAILIILSTIPSSVLASVKPSVPSLFTSFWAAIDGRALSGLDKAEASFAFFSALLECAVFLTRRILNDPTASVLLEGTAKETVRALVSQQISSVWEEVSTNKLKVDPKKAAEELVKALTVLQKTDEELFDVAWASILGSVRQTLQVTDKALPGLLHTSLKVFAARFEHGSHPWDVSSKLTAEVLQSIIASLGDILEKDDAPNVEYLNSLLAVLDSFGSQLFQNQELTQAVDETIAKHTSKILSTSPPLLFLYFAHRNDEGLCNELWQRLLLTVAEDPEVAQTTLPSLVAAVEKNDVPNYLRPKAVELDNTVSLLLAEMLTKYQADHTLDIVQRILKHPAYFISDDSYCGFIASISETFTTHADTALHDNPMLPIETCFAPLSLLSVALETRGIAALPDNAASSLLPNVFLFAYLIPKYRIMETSQKDTAEVLWKLWLSKASEDDKVTARGVVKAHIRDMLSDCFALASPSNLAQLITSQALGIDIDVAEDIFPAKSALAAMLNTLPSNPANSSLAVLDPLIFSDDSDEDVSQSVVDSSGYSSYARIVIALSICFAEDRRAAKQNAWALRHFLAVAQYANEVLEIPSLRSSVFGIAVAVSSLEEFNSRVQRLMSYLLADTIEETWLPMLLAGLSTGKRSPSYNGIAHVVHDLVLDHIGEDNVREARILHTILHHVLSQAGASKQDGDQLIMIARKLEAKAPHVALAIVSSVTKHCSEPPRLDRYRNELAAGLLGIPASKANHEGLWTLRRLAAVAPDPESDVVFLPTPRAVNLMKACQQWISSDEDIVEQVESEMTVVFTHLAPILQNVPGAHWDFIFDVMENNLEGISLDDPATFTVLARTLKLFIVVQELSSMNKSLRSVWQDRERTQLSVIRDLIAQKSDTETKKSGPLSVCRELAISIIQDLPEALIVKETLPKMCHLVMDISQNVQQMAYHMLRAAAAKHTEHVVIEAAVDTEAEIKPELPSELIEILQRSIELVDEGDDLLGQASFGNLLIWMLIFDLFTNASLKVKSGYIEHLQKLDLISAHFLPHVLGILGLYGGVAKAFKLDIWAVEEFYLDFYSSETSHSLQLLAAHLYFRALMTVPSLFRSWLLDCRDRQLSTAVMSYTSNYFSPAIIRTELAQVKDPAVTAELVDENMKVKVASAVNEVTASYAVDEYQLVLKICLPSDWPLHSIEIQDTRIGVSEDRWRAWILGVRLILTSRSGSIVDGLSFFKKNVASHFEGQTECAICYSMISATDSSLPKKPCKTCKNRFHAGCLYKLVMLRLASKHARIAASRVAVRQLHATSHLRRELFDPSNVERVSDEVDVCIVGGGPAGLSAAIRLKQLEKEKGKEIRVVVLEKGGEIGSHILSGAVIEPRALNELLPDWQSYTDHPLQQPALSTGMRFFTKSISFPIPHPPQMSHKGNYIVSLSRVTAWLATIAEDLGVEIYPGFAGAGLVYGKDGVIGVRTNEVGIDKEGRMKDSFEPGMEFKAKVTLLGEGAHGSLSKEVIRRFNLREGRDIQTYGIGIKEVWRVDPSKYQAGQVLHTMGWPLDWKTYGGGWVYHMHDGLVSLGLVIGLDYANPYLSPYRELQRMKHHPFFRDLLSGATRIAYGARSLNEGGLQSVPKLNFPGGALIGCSAGFVNITKIKGTHNAMKTGMLAAEAAYDVATSSEAAEKQEQEKSTDMSAYEDAYKKSWVYQDLHEVRNIRPSFNTALGIWGGVAYAGVDSLLLKGRTPWTFSNSRVSDAHHTRRAAECQPIEYPPYDAPLSTDLLTSLTLTGTNHAEDQPVHLRVRQYEKAGDVGLEGTGEGVGLKEEKYSESKEVLRNHVATNVGDYAGLLGRACPAQVYEYVEDESNSEGSWGGKKLVINSQNCIHCKLCDIKAPTQDITWTVPEGGGGPKYTIT</sequence>
<dbReference type="GO" id="GO:0005743">
    <property type="term" value="C:mitochondrial inner membrane"/>
    <property type="evidence" value="ECO:0007669"/>
    <property type="project" value="UniProtKB-SubCell"/>
</dbReference>
<dbReference type="GO" id="GO:0046872">
    <property type="term" value="F:metal ion binding"/>
    <property type="evidence" value="ECO:0007669"/>
    <property type="project" value="UniProtKB-KW"/>
</dbReference>
<comment type="similarity">
    <text evidence="5">Belongs to the ETF-QO/FixC family.</text>
</comment>
<keyword evidence="12" id="KW-0809">Transit peptide</keyword>
<protein>
    <recommendedName>
        <fullName evidence="22">Probable electron transfer flavoprotein-ubiquinone oxidoreductase, mitochondrial</fullName>
        <ecNumber evidence="6">1.5.5.1</ecNumber>
    </recommendedName>
    <alternativeName>
        <fullName evidence="20">Electron-transferring-flavoprotein dehydrogenase</fullName>
    </alternativeName>
</protein>
<evidence type="ECO:0000256" key="1">
    <source>
        <dbReference type="ARBA" id="ARBA00001966"/>
    </source>
</evidence>
<evidence type="ECO:0000256" key="11">
    <source>
        <dbReference type="ARBA" id="ARBA00022827"/>
    </source>
</evidence>
<dbReference type="EMBL" id="SGPM01000299">
    <property type="protein sequence ID" value="THH26901.1"/>
    <property type="molecule type" value="Genomic_DNA"/>
</dbReference>
<dbReference type="SUPFAM" id="SSF54862">
    <property type="entry name" value="4Fe-4S ferredoxins"/>
    <property type="match status" value="1"/>
</dbReference>
<evidence type="ECO:0000256" key="8">
    <source>
        <dbReference type="ARBA" id="ARBA00022630"/>
    </source>
</evidence>
<evidence type="ECO:0000256" key="2">
    <source>
        <dbReference type="ARBA" id="ARBA00001974"/>
    </source>
</evidence>
<evidence type="ECO:0000313" key="25">
    <source>
        <dbReference type="EMBL" id="THH26901.1"/>
    </source>
</evidence>
<evidence type="ECO:0000313" key="26">
    <source>
        <dbReference type="Proteomes" id="UP000308730"/>
    </source>
</evidence>
<dbReference type="InterPro" id="IPR013083">
    <property type="entry name" value="Znf_RING/FYVE/PHD"/>
</dbReference>
<keyword evidence="16" id="KW-0411">Iron-sulfur</keyword>
<keyword evidence="14" id="KW-0560">Oxidoreductase</keyword>
<dbReference type="PANTHER" id="PTHR10617">
    <property type="entry name" value="ELECTRON TRANSFER FLAVOPROTEIN-UBIQUINONE OXIDOREDUCTASE"/>
    <property type="match status" value="1"/>
</dbReference>
<dbReference type="OrthoDB" id="437331at2759"/>
<evidence type="ECO:0000256" key="19">
    <source>
        <dbReference type="ARBA" id="ARBA00023136"/>
    </source>
</evidence>
<keyword evidence="9" id="KW-0479">Metal-binding</keyword>
<evidence type="ECO:0000256" key="5">
    <source>
        <dbReference type="ARBA" id="ARBA00006796"/>
    </source>
</evidence>
<dbReference type="GO" id="GO:0004174">
    <property type="term" value="F:electron-transferring-flavoprotein dehydrogenase activity"/>
    <property type="evidence" value="ECO:0007669"/>
    <property type="project" value="UniProtKB-EC"/>
</dbReference>
<keyword evidence="8" id="KW-0285">Flavoprotein</keyword>
<dbReference type="EC" id="1.5.5.1" evidence="6"/>
<evidence type="ECO:0000256" key="7">
    <source>
        <dbReference type="ARBA" id="ARBA00022448"/>
    </source>
</evidence>
<comment type="cofactor">
    <cofactor evidence="2">
        <name>FAD</name>
        <dbReference type="ChEBI" id="CHEBI:57692"/>
    </cofactor>
</comment>
<evidence type="ECO:0000256" key="20">
    <source>
        <dbReference type="ARBA" id="ARBA00032754"/>
    </source>
</evidence>
<evidence type="ECO:0000256" key="3">
    <source>
        <dbReference type="ARBA" id="ARBA00002819"/>
    </source>
</evidence>
<proteinExistence type="inferred from homology"/>
<feature type="region of interest" description="Disordered" evidence="23">
    <location>
        <begin position="53"/>
        <end position="79"/>
    </location>
</feature>
<dbReference type="SUPFAM" id="SSF51905">
    <property type="entry name" value="FAD/NAD(P)-binding domain"/>
    <property type="match status" value="1"/>
</dbReference>
<dbReference type="InterPro" id="IPR049398">
    <property type="entry name" value="ETF-QO/FixC_UQ-bd"/>
</dbReference>
<dbReference type="Pfam" id="PF23009">
    <property type="entry name" value="UBC_like"/>
    <property type="match status" value="1"/>
</dbReference>
<dbReference type="Gene3D" id="3.30.40.10">
    <property type="entry name" value="Zinc/RING finger domain, C3HC4 (zinc finger)"/>
    <property type="match status" value="1"/>
</dbReference>
<keyword evidence="10" id="KW-0999">Mitochondrion inner membrane</keyword>
<evidence type="ECO:0000256" key="21">
    <source>
        <dbReference type="ARBA" id="ARBA00052682"/>
    </source>
</evidence>
<keyword evidence="13" id="KW-0249">Electron transport</keyword>
<dbReference type="Gene3D" id="3.30.9.90">
    <property type="match status" value="1"/>
</dbReference>
<keyword evidence="11" id="KW-0274">FAD</keyword>
<evidence type="ECO:0000256" key="9">
    <source>
        <dbReference type="ARBA" id="ARBA00022723"/>
    </source>
</evidence>
<evidence type="ECO:0000256" key="13">
    <source>
        <dbReference type="ARBA" id="ARBA00022982"/>
    </source>
</evidence>
<gene>
    <name evidence="25" type="ORF">EUX98_g7290</name>
</gene>
<name>A0A4S4MPB9_9APHY</name>
<dbReference type="InterPro" id="IPR054477">
    <property type="entry name" value="LTN1_E3_ligase_6th"/>
</dbReference>
<evidence type="ECO:0000256" key="22">
    <source>
        <dbReference type="ARBA" id="ARBA00068100"/>
    </source>
</evidence>
<evidence type="ECO:0000256" key="12">
    <source>
        <dbReference type="ARBA" id="ARBA00022946"/>
    </source>
</evidence>
<dbReference type="Pfam" id="PF05187">
    <property type="entry name" value="Fer4_ETF_QO"/>
    <property type="match status" value="1"/>
</dbReference>
<dbReference type="InterPro" id="IPR017896">
    <property type="entry name" value="4Fe4S_Fe-S-bd"/>
</dbReference>
<comment type="function">
    <text evidence="3">Accepts electrons from ETF and reduces ubiquinone.</text>
</comment>
<dbReference type="Proteomes" id="UP000308730">
    <property type="component" value="Unassembled WGS sequence"/>
</dbReference>
<evidence type="ECO:0000256" key="16">
    <source>
        <dbReference type="ARBA" id="ARBA00023014"/>
    </source>
</evidence>
<evidence type="ECO:0000256" key="23">
    <source>
        <dbReference type="SAM" id="MobiDB-lite"/>
    </source>
</evidence>
<keyword evidence="15" id="KW-0408">Iron</keyword>
<evidence type="ECO:0000259" key="24">
    <source>
        <dbReference type="PROSITE" id="PS51379"/>
    </source>
</evidence>
<dbReference type="FunFam" id="3.30.70.20:FF:000015">
    <property type="entry name" value="Electron transfer flavoprotein-ubiquinone oxidoreductase"/>
    <property type="match status" value="1"/>
</dbReference>
<dbReference type="PANTHER" id="PTHR10617:SF107">
    <property type="entry name" value="ELECTRON TRANSFER FLAVOPROTEIN-UBIQUINONE OXIDOREDUCTASE, MITOCHONDRIAL"/>
    <property type="match status" value="1"/>
</dbReference>
<keyword evidence="7" id="KW-0813">Transport</keyword>
<evidence type="ECO:0000256" key="6">
    <source>
        <dbReference type="ARBA" id="ARBA00012696"/>
    </source>
</evidence>
<organism evidence="25 26">
    <name type="scientific">Antrodiella citrinella</name>
    <dbReference type="NCBI Taxonomy" id="2447956"/>
    <lineage>
        <taxon>Eukaryota</taxon>
        <taxon>Fungi</taxon>
        <taxon>Dikarya</taxon>
        <taxon>Basidiomycota</taxon>
        <taxon>Agaricomycotina</taxon>
        <taxon>Agaricomycetes</taxon>
        <taxon>Polyporales</taxon>
        <taxon>Steccherinaceae</taxon>
        <taxon>Antrodiella</taxon>
    </lineage>
</organism>
<feature type="domain" description="4Fe-4S ferredoxin-type" evidence="24">
    <location>
        <begin position="1956"/>
        <end position="1985"/>
    </location>
</feature>
<evidence type="ECO:0000256" key="18">
    <source>
        <dbReference type="ARBA" id="ARBA00023128"/>
    </source>
</evidence>
<comment type="subcellular location">
    <subcellularLocation>
        <location evidence="4">Mitochondrion inner membrane</location>
    </subcellularLocation>
</comment>
<dbReference type="PROSITE" id="PS51379">
    <property type="entry name" value="4FE4S_FER_2"/>
    <property type="match status" value="1"/>
</dbReference>
<feature type="compositionally biased region" description="Acidic residues" evidence="23">
    <location>
        <begin position="58"/>
        <end position="71"/>
    </location>
</feature>
<dbReference type="InterPro" id="IPR036188">
    <property type="entry name" value="FAD/NAD-bd_sf"/>
</dbReference>
<dbReference type="GO" id="GO:0051536">
    <property type="term" value="F:iron-sulfur cluster binding"/>
    <property type="evidence" value="ECO:0007669"/>
    <property type="project" value="UniProtKB-KW"/>
</dbReference>
<evidence type="ECO:0000256" key="17">
    <source>
        <dbReference type="ARBA" id="ARBA00023075"/>
    </source>
</evidence>
<reference evidence="25 26" key="1">
    <citation type="submission" date="2019-02" db="EMBL/GenBank/DDBJ databases">
        <title>Genome sequencing of the rare red list fungi Antrodiella citrinella (Flaviporus citrinellus).</title>
        <authorList>
            <person name="Buettner E."/>
            <person name="Kellner H."/>
        </authorList>
    </citation>
    <scope>NUCLEOTIDE SEQUENCE [LARGE SCALE GENOMIC DNA]</scope>
    <source>
        <strain evidence="25 26">DSM 108506</strain>
    </source>
</reference>
<dbReference type="InterPro" id="IPR007859">
    <property type="entry name" value="ETF-QO/FixX_C"/>
</dbReference>
<comment type="cofactor">
    <cofactor evidence="1">
        <name>[4Fe-4S] cluster</name>
        <dbReference type="ChEBI" id="CHEBI:49883"/>
    </cofactor>
</comment>
<evidence type="ECO:0000256" key="4">
    <source>
        <dbReference type="ARBA" id="ARBA00004273"/>
    </source>
</evidence>
<keyword evidence="18" id="KW-0496">Mitochondrion</keyword>
<dbReference type="Pfam" id="PF21162">
    <property type="entry name" value="ETFQO_UQ-bd"/>
    <property type="match status" value="1"/>
</dbReference>
<evidence type="ECO:0000256" key="14">
    <source>
        <dbReference type="ARBA" id="ARBA00023002"/>
    </source>
</evidence>
<dbReference type="SUPFAM" id="SSF54373">
    <property type="entry name" value="FAD-linked reductases, C-terminal domain"/>
    <property type="match status" value="1"/>
</dbReference>
<keyword evidence="17" id="KW-0830">Ubiquinone</keyword>
<evidence type="ECO:0000256" key="10">
    <source>
        <dbReference type="ARBA" id="ARBA00022792"/>
    </source>
</evidence>